<evidence type="ECO:0000313" key="12">
    <source>
        <dbReference type="Proteomes" id="UP001527882"/>
    </source>
</evidence>
<feature type="domain" description="Methylated-DNA-[protein]-cysteine S-methyltransferase DNA binding" evidence="9">
    <location>
        <begin position="94"/>
        <end position="172"/>
    </location>
</feature>
<dbReference type="Gene3D" id="1.10.10.10">
    <property type="entry name" value="Winged helix-like DNA-binding domain superfamily/Winged helix DNA-binding domain"/>
    <property type="match status" value="1"/>
</dbReference>
<evidence type="ECO:0000256" key="5">
    <source>
        <dbReference type="ARBA" id="ARBA00022763"/>
    </source>
</evidence>
<keyword evidence="5 8" id="KW-0227">DNA damage</keyword>
<comment type="function">
    <text evidence="8">Involved in the cellular defense against the biological effects of O6-methylguanine (O6-MeG) and O4-methylthymine (O4-MeT) in DNA. Repairs the methylated nucleobase in DNA by stoichiometrically transferring the methyl group to a cysteine residue in the enzyme. This is a suicide reaction: the enzyme is irreversibly inactivated.</text>
</comment>
<feature type="domain" description="Methylguanine DNA methyltransferase ribonuclease-like" evidence="10">
    <location>
        <begin position="22"/>
        <end position="88"/>
    </location>
</feature>
<dbReference type="GO" id="GO:0003908">
    <property type="term" value="F:methylated-DNA-[protein]-cysteine S-methyltransferase activity"/>
    <property type="evidence" value="ECO:0007669"/>
    <property type="project" value="UniProtKB-EC"/>
</dbReference>
<evidence type="ECO:0000256" key="2">
    <source>
        <dbReference type="ARBA" id="ARBA00022490"/>
    </source>
</evidence>
<sequence length="186" mass="20854">MDHRITEIYWSRFEHALFLERPLYVAATSRGLCRITWPSETFDTLSRWSSKEIPGALLIEAPERMADILRQLQEYCEGSRQAFTLPLDMRGTTFQQSVWQALTQIPYGKTRSYSDIAEAVGRPAAVRAVGTANGANPIPIVVPCHRVIGKNAALTGFRGGLQAKEDLLQLEGFHGYTAKGHARFQF</sequence>
<evidence type="ECO:0000256" key="8">
    <source>
        <dbReference type="HAMAP-Rule" id="MF_00772"/>
    </source>
</evidence>
<evidence type="ECO:0000259" key="10">
    <source>
        <dbReference type="Pfam" id="PF02870"/>
    </source>
</evidence>
<dbReference type="InterPro" id="IPR008332">
    <property type="entry name" value="MethylG_MeTrfase_N"/>
</dbReference>
<comment type="catalytic activity">
    <reaction evidence="7 8">
        <text>a 6-O-methyl-2'-deoxyguanosine in DNA + L-cysteinyl-[protein] = S-methyl-L-cysteinyl-[protein] + a 2'-deoxyguanosine in DNA</text>
        <dbReference type="Rhea" id="RHEA:24000"/>
        <dbReference type="Rhea" id="RHEA-COMP:10131"/>
        <dbReference type="Rhea" id="RHEA-COMP:10132"/>
        <dbReference type="Rhea" id="RHEA-COMP:11367"/>
        <dbReference type="Rhea" id="RHEA-COMP:11368"/>
        <dbReference type="ChEBI" id="CHEBI:29950"/>
        <dbReference type="ChEBI" id="CHEBI:82612"/>
        <dbReference type="ChEBI" id="CHEBI:85445"/>
        <dbReference type="ChEBI" id="CHEBI:85448"/>
        <dbReference type="EC" id="2.1.1.63"/>
    </reaction>
</comment>
<gene>
    <name evidence="11" type="ORF">O9H85_07165</name>
</gene>
<accession>A0ABT4Q5R0</accession>
<dbReference type="InterPro" id="IPR036217">
    <property type="entry name" value="MethylDNA_cys_MeTrfase_DNAb"/>
</dbReference>
<dbReference type="GO" id="GO:0032259">
    <property type="term" value="P:methylation"/>
    <property type="evidence" value="ECO:0007669"/>
    <property type="project" value="UniProtKB-KW"/>
</dbReference>
<dbReference type="Pfam" id="PF01035">
    <property type="entry name" value="DNA_binding_1"/>
    <property type="match status" value="1"/>
</dbReference>
<evidence type="ECO:0000256" key="7">
    <source>
        <dbReference type="ARBA" id="ARBA00049348"/>
    </source>
</evidence>
<name>A0ABT4Q5R0_9BACL</name>
<keyword evidence="3 8" id="KW-0489">Methyltransferase</keyword>
<comment type="catalytic activity">
    <reaction evidence="1 8">
        <text>a 4-O-methyl-thymidine in DNA + L-cysteinyl-[protein] = a thymidine in DNA + S-methyl-L-cysteinyl-[protein]</text>
        <dbReference type="Rhea" id="RHEA:53428"/>
        <dbReference type="Rhea" id="RHEA-COMP:10131"/>
        <dbReference type="Rhea" id="RHEA-COMP:10132"/>
        <dbReference type="Rhea" id="RHEA-COMP:13555"/>
        <dbReference type="Rhea" id="RHEA-COMP:13556"/>
        <dbReference type="ChEBI" id="CHEBI:29950"/>
        <dbReference type="ChEBI" id="CHEBI:82612"/>
        <dbReference type="ChEBI" id="CHEBI:137386"/>
        <dbReference type="ChEBI" id="CHEBI:137387"/>
        <dbReference type="EC" id="2.1.1.63"/>
    </reaction>
</comment>
<dbReference type="SUPFAM" id="SSF53155">
    <property type="entry name" value="Methylated DNA-protein cysteine methyltransferase domain"/>
    <property type="match status" value="1"/>
</dbReference>
<evidence type="ECO:0000256" key="3">
    <source>
        <dbReference type="ARBA" id="ARBA00022603"/>
    </source>
</evidence>
<dbReference type="PANTHER" id="PTHR10815:SF12">
    <property type="entry name" value="METHYLATED-DNA--PROTEIN-CYSTEINE METHYLTRANSFERASE, INDUCIBLE"/>
    <property type="match status" value="1"/>
</dbReference>
<protein>
    <recommendedName>
        <fullName evidence="8">Methylated-DNA--protein-cysteine methyltransferase</fullName>
        <ecNumber evidence="8">2.1.1.63</ecNumber>
    </recommendedName>
    <alternativeName>
        <fullName evidence="8">6-O-methylguanine-DNA methyltransferase</fullName>
        <shortName evidence="8">MGMT</shortName>
    </alternativeName>
    <alternativeName>
        <fullName evidence="8">O-6-methylguanine-DNA-alkyltransferase</fullName>
    </alternativeName>
</protein>
<organism evidence="11 12">
    <name type="scientific">Paenibacillus gyeongsangnamensis</name>
    <dbReference type="NCBI Taxonomy" id="3388067"/>
    <lineage>
        <taxon>Bacteria</taxon>
        <taxon>Bacillati</taxon>
        <taxon>Bacillota</taxon>
        <taxon>Bacilli</taxon>
        <taxon>Bacillales</taxon>
        <taxon>Paenibacillaceae</taxon>
        <taxon>Paenibacillus</taxon>
    </lineage>
</organism>
<dbReference type="HAMAP" id="MF_00772">
    <property type="entry name" value="OGT"/>
    <property type="match status" value="1"/>
</dbReference>
<comment type="miscellaneous">
    <text evidence="8">This enzyme catalyzes only one turnover and therefore is not strictly catalytic. According to one definition, an enzyme is a biocatalyst that acts repeatedly and over many reaction cycles.</text>
</comment>
<dbReference type="RefSeq" id="WP_269880623.1">
    <property type="nucleotide sequence ID" value="NZ_JAQAGZ010000004.1"/>
</dbReference>
<proteinExistence type="inferred from homology"/>
<evidence type="ECO:0000256" key="6">
    <source>
        <dbReference type="ARBA" id="ARBA00023204"/>
    </source>
</evidence>
<dbReference type="PROSITE" id="PS00374">
    <property type="entry name" value="MGMT"/>
    <property type="match status" value="1"/>
</dbReference>
<dbReference type="NCBIfam" id="TIGR00589">
    <property type="entry name" value="ogt"/>
    <property type="match status" value="1"/>
</dbReference>
<dbReference type="PANTHER" id="PTHR10815">
    <property type="entry name" value="METHYLATED-DNA--PROTEIN-CYSTEINE METHYLTRANSFERASE"/>
    <property type="match status" value="1"/>
</dbReference>
<dbReference type="InterPro" id="IPR001497">
    <property type="entry name" value="MethylDNA_cys_MeTrfase_AS"/>
</dbReference>
<feature type="active site" description="Nucleophile; methyl group acceptor" evidence="8">
    <location>
        <position position="144"/>
    </location>
</feature>
<dbReference type="InterPro" id="IPR023546">
    <property type="entry name" value="MGMT"/>
</dbReference>
<evidence type="ECO:0000256" key="4">
    <source>
        <dbReference type="ARBA" id="ARBA00022679"/>
    </source>
</evidence>
<dbReference type="EMBL" id="JAQAGZ010000004">
    <property type="protein sequence ID" value="MCZ8512209.1"/>
    <property type="molecule type" value="Genomic_DNA"/>
</dbReference>
<dbReference type="InterPro" id="IPR036631">
    <property type="entry name" value="MGMT_N_sf"/>
</dbReference>
<comment type="subcellular location">
    <subcellularLocation>
        <location evidence="8">Cytoplasm</location>
    </subcellularLocation>
</comment>
<keyword evidence="4 8" id="KW-0808">Transferase</keyword>
<evidence type="ECO:0000259" key="9">
    <source>
        <dbReference type="Pfam" id="PF01035"/>
    </source>
</evidence>
<evidence type="ECO:0000313" key="11">
    <source>
        <dbReference type="EMBL" id="MCZ8512209.1"/>
    </source>
</evidence>
<keyword evidence="12" id="KW-1185">Reference proteome</keyword>
<dbReference type="EC" id="2.1.1.63" evidence="8"/>
<comment type="caution">
    <text evidence="11">The sequence shown here is derived from an EMBL/GenBank/DDBJ whole genome shotgun (WGS) entry which is preliminary data.</text>
</comment>
<dbReference type="Pfam" id="PF02870">
    <property type="entry name" value="Methyltransf_1N"/>
    <property type="match status" value="1"/>
</dbReference>
<dbReference type="Proteomes" id="UP001527882">
    <property type="component" value="Unassembled WGS sequence"/>
</dbReference>
<keyword evidence="2 8" id="KW-0963">Cytoplasm</keyword>
<dbReference type="CDD" id="cd06445">
    <property type="entry name" value="ATase"/>
    <property type="match status" value="1"/>
</dbReference>
<dbReference type="InterPro" id="IPR036388">
    <property type="entry name" value="WH-like_DNA-bd_sf"/>
</dbReference>
<evidence type="ECO:0000256" key="1">
    <source>
        <dbReference type="ARBA" id="ARBA00001286"/>
    </source>
</evidence>
<dbReference type="InterPro" id="IPR014048">
    <property type="entry name" value="MethylDNA_cys_MeTrfase_DNA-bd"/>
</dbReference>
<dbReference type="SUPFAM" id="SSF46767">
    <property type="entry name" value="Methylated DNA-protein cysteine methyltransferase, C-terminal domain"/>
    <property type="match status" value="1"/>
</dbReference>
<comment type="similarity">
    <text evidence="8">Belongs to the MGMT family.</text>
</comment>
<reference evidence="11 12" key="1">
    <citation type="submission" date="2022-12" db="EMBL/GenBank/DDBJ databases">
        <title>Draft genome sequence of Paenibacillus sp. dW9.</title>
        <authorList>
            <person name="Choi E.-W."/>
            <person name="Kim D.-U."/>
        </authorList>
    </citation>
    <scope>NUCLEOTIDE SEQUENCE [LARGE SCALE GENOMIC DNA]</scope>
    <source>
        <strain evidence="12">dW9</strain>
    </source>
</reference>
<dbReference type="Gene3D" id="3.30.160.70">
    <property type="entry name" value="Methylated DNA-protein cysteine methyltransferase domain"/>
    <property type="match status" value="1"/>
</dbReference>
<keyword evidence="6 8" id="KW-0234">DNA repair</keyword>